<dbReference type="STRING" id="1792290.MSP8886_00199"/>
<protein>
    <recommendedName>
        <fullName evidence="3">TIGR02646 family protein</fullName>
    </recommendedName>
</protein>
<evidence type="ECO:0000313" key="1">
    <source>
        <dbReference type="EMBL" id="SBS25190.1"/>
    </source>
</evidence>
<dbReference type="EMBL" id="FLOB01000001">
    <property type="protein sequence ID" value="SBS25190.1"/>
    <property type="molecule type" value="Genomic_DNA"/>
</dbReference>
<gene>
    <name evidence="1" type="ORF">MSP8886_00199</name>
</gene>
<dbReference type="OrthoDB" id="8617719at2"/>
<organism evidence="1 2">
    <name type="scientific">Marinomonas spartinae</name>
    <dbReference type="NCBI Taxonomy" id="1792290"/>
    <lineage>
        <taxon>Bacteria</taxon>
        <taxon>Pseudomonadati</taxon>
        <taxon>Pseudomonadota</taxon>
        <taxon>Gammaproteobacteria</taxon>
        <taxon>Oceanospirillales</taxon>
        <taxon>Oceanospirillaceae</taxon>
        <taxon>Marinomonas</taxon>
    </lineage>
</organism>
<reference evidence="1 2" key="1">
    <citation type="submission" date="2016-06" db="EMBL/GenBank/DDBJ databases">
        <authorList>
            <person name="Kjaerup R.B."/>
            <person name="Dalgaard T.S."/>
            <person name="Juul-Madsen H.R."/>
        </authorList>
    </citation>
    <scope>NUCLEOTIDE SEQUENCE [LARGE SCALE GENOMIC DNA]</scope>
    <source>
        <strain evidence="1 2">CECT 8886</strain>
    </source>
</reference>
<accession>A0A1A8T2J8</accession>
<evidence type="ECO:0000313" key="2">
    <source>
        <dbReference type="Proteomes" id="UP000092544"/>
    </source>
</evidence>
<sequence>MRKIAKRVGYEPPSLTQWKRKNPNKRYHQMDDSLKCREVRQDIRTACTQEQFFLCAYCCQAISGGSTDTMNEHVVARELDPNRTLDFTNIVASCRTLGQCDDSHQSQALPVTPFMDECETELKFKISGRVEGLSEDAITSIKILNLGDDEKNNKALIERRKRFVDGILWKNGIDPDDGLDDDELLSDLIDSMTKPHNGKLVPFTPVALNILRQWIV</sequence>
<keyword evidence="2" id="KW-1185">Reference proteome</keyword>
<evidence type="ECO:0008006" key="3">
    <source>
        <dbReference type="Google" id="ProtNLM"/>
    </source>
</evidence>
<dbReference type="Proteomes" id="UP000092544">
    <property type="component" value="Unassembled WGS sequence"/>
</dbReference>
<dbReference type="AlphaFoldDB" id="A0A1A8T2J8"/>
<proteinExistence type="predicted"/>
<dbReference type="RefSeq" id="WP_067011798.1">
    <property type="nucleotide sequence ID" value="NZ_FLOB01000001.1"/>
</dbReference>
<name>A0A1A8T2J8_9GAMM</name>